<sequence>MPDRSPPRLERVVFVRRQFRRRQEPAAEGSTRAGVNPTAALLFHFASAHAYRTEVTNELINAPLPRMHAPTLRSTLAGAAQLRDLLYHTHSRGPSAVASQKREIVTRGGVFSRPLRFASSDADGYAPLGCKESSHSDGA</sequence>
<keyword evidence="2" id="KW-1185">Reference proteome</keyword>
<gene>
    <name evidence="1" type="ORF">HPB50_027064</name>
</gene>
<evidence type="ECO:0000313" key="2">
    <source>
        <dbReference type="Proteomes" id="UP000821845"/>
    </source>
</evidence>
<protein>
    <submittedName>
        <fullName evidence="1">Uncharacterized protein</fullName>
    </submittedName>
</protein>
<dbReference type="Proteomes" id="UP000821845">
    <property type="component" value="Chromosome 8"/>
</dbReference>
<comment type="caution">
    <text evidence="1">The sequence shown here is derived from an EMBL/GenBank/DDBJ whole genome shotgun (WGS) entry which is preliminary data.</text>
</comment>
<dbReference type="EMBL" id="CM023488">
    <property type="protein sequence ID" value="KAH6924993.1"/>
    <property type="molecule type" value="Genomic_DNA"/>
</dbReference>
<organism evidence="1 2">
    <name type="scientific">Hyalomma asiaticum</name>
    <name type="common">Tick</name>
    <dbReference type="NCBI Taxonomy" id="266040"/>
    <lineage>
        <taxon>Eukaryota</taxon>
        <taxon>Metazoa</taxon>
        <taxon>Ecdysozoa</taxon>
        <taxon>Arthropoda</taxon>
        <taxon>Chelicerata</taxon>
        <taxon>Arachnida</taxon>
        <taxon>Acari</taxon>
        <taxon>Parasitiformes</taxon>
        <taxon>Ixodida</taxon>
        <taxon>Ixodoidea</taxon>
        <taxon>Ixodidae</taxon>
        <taxon>Hyalomminae</taxon>
        <taxon>Hyalomma</taxon>
    </lineage>
</organism>
<accession>A0ACB7RUD4</accession>
<proteinExistence type="predicted"/>
<evidence type="ECO:0000313" key="1">
    <source>
        <dbReference type="EMBL" id="KAH6924993.1"/>
    </source>
</evidence>
<name>A0ACB7RUD4_HYAAI</name>
<reference evidence="1" key="1">
    <citation type="submission" date="2020-05" db="EMBL/GenBank/DDBJ databases">
        <title>Large-scale comparative analyses of tick genomes elucidate their genetic diversity and vector capacities.</title>
        <authorList>
            <person name="Jia N."/>
            <person name="Wang J."/>
            <person name="Shi W."/>
            <person name="Du L."/>
            <person name="Sun Y."/>
            <person name="Zhan W."/>
            <person name="Jiang J."/>
            <person name="Wang Q."/>
            <person name="Zhang B."/>
            <person name="Ji P."/>
            <person name="Sakyi L.B."/>
            <person name="Cui X."/>
            <person name="Yuan T."/>
            <person name="Jiang B."/>
            <person name="Yang W."/>
            <person name="Lam T.T.-Y."/>
            <person name="Chang Q."/>
            <person name="Ding S."/>
            <person name="Wang X."/>
            <person name="Zhu J."/>
            <person name="Ruan X."/>
            <person name="Zhao L."/>
            <person name="Wei J."/>
            <person name="Que T."/>
            <person name="Du C."/>
            <person name="Cheng J."/>
            <person name="Dai P."/>
            <person name="Han X."/>
            <person name="Huang E."/>
            <person name="Gao Y."/>
            <person name="Liu J."/>
            <person name="Shao H."/>
            <person name="Ye R."/>
            <person name="Li L."/>
            <person name="Wei W."/>
            <person name="Wang X."/>
            <person name="Wang C."/>
            <person name="Yang T."/>
            <person name="Huo Q."/>
            <person name="Li W."/>
            <person name="Guo W."/>
            <person name="Chen H."/>
            <person name="Zhou L."/>
            <person name="Ni X."/>
            <person name="Tian J."/>
            <person name="Zhou Y."/>
            <person name="Sheng Y."/>
            <person name="Liu T."/>
            <person name="Pan Y."/>
            <person name="Xia L."/>
            <person name="Li J."/>
            <person name="Zhao F."/>
            <person name="Cao W."/>
        </authorList>
    </citation>
    <scope>NUCLEOTIDE SEQUENCE</scope>
    <source>
        <strain evidence="1">Hyas-2018</strain>
    </source>
</reference>